<keyword evidence="3 6" id="KW-0812">Transmembrane</keyword>
<dbReference type="OrthoDB" id="1123412at2"/>
<evidence type="ECO:0000256" key="6">
    <source>
        <dbReference type="SAM" id="Phobius"/>
    </source>
</evidence>
<evidence type="ECO:0000256" key="4">
    <source>
        <dbReference type="ARBA" id="ARBA00022989"/>
    </source>
</evidence>
<evidence type="ECO:0000313" key="9">
    <source>
        <dbReference type="Proteomes" id="UP000198990"/>
    </source>
</evidence>
<feature type="transmembrane region" description="Helical" evidence="6">
    <location>
        <begin position="46"/>
        <end position="64"/>
    </location>
</feature>
<evidence type="ECO:0000259" key="7">
    <source>
        <dbReference type="Pfam" id="PF13396"/>
    </source>
</evidence>
<dbReference type="AlphaFoldDB" id="A0A1H7PJ29"/>
<evidence type="ECO:0000256" key="1">
    <source>
        <dbReference type="ARBA" id="ARBA00004651"/>
    </source>
</evidence>
<dbReference type="Pfam" id="PF13396">
    <property type="entry name" value="PLDc_N"/>
    <property type="match status" value="1"/>
</dbReference>
<evidence type="ECO:0000313" key="8">
    <source>
        <dbReference type="EMBL" id="SEL35772.1"/>
    </source>
</evidence>
<feature type="transmembrane region" description="Helical" evidence="6">
    <location>
        <begin position="12"/>
        <end position="34"/>
    </location>
</feature>
<dbReference type="RefSeq" id="WP_091622985.1">
    <property type="nucleotide sequence ID" value="NZ_FNZN01000003.1"/>
</dbReference>
<evidence type="ECO:0000256" key="5">
    <source>
        <dbReference type="ARBA" id="ARBA00023136"/>
    </source>
</evidence>
<dbReference type="Proteomes" id="UP000198990">
    <property type="component" value="Unassembled WGS sequence"/>
</dbReference>
<comment type="subcellular location">
    <subcellularLocation>
        <location evidence="1">Cell membrane</location>
        <topology evidence="1">Multi-pass membrane protein</topology>
    </subcellularLocation>
</comment>
<protein>
    <submittedName>
        <fullName evidence="8">Phospholipase_D-nuclease N-terminal</fullName>
    </submittedName>
</protein>
<gene>
    <name evidence="8" type="ORF">SAMN04488008_103460</name>
</gene>
<proteinExistence type="predicted"/>
<keyword evidence="2" id="KW-1003">Cell membrane</keyword>
<sequence length="73" mass="8588">MESTISNLSLGIWAWQTFLLVILGLWIYCLIDIARNKFKNDAKTTWFLIVFFLPFLGTLLYIFTGRNRKIITN</sequence>
<keyword evidence="4 6" id="KW-1133">Transmembrane helix</keyword>
<dbReference type="EMBL" id="FNZN01000003">
    <property type="protein sequence ID" value="SEL35772.1"/>
    <property type="molecule type" value="Genomic_DNA"/>
</dbReference>
<keyword evidence="5 6" id="KW-0472">Membrane</keyword>
<feature type="domain" description="Cardiolipin synthase N-terminal" evidence="7">
    <location>
        <begin position="25"/>
        <end position="66"/>
    </location>
</feature>
<dbReference type="InterPro" id="IPR027379">
    <property type="entry name" value="CLS_N"/>
</dbReference>
<accession>A0A1H7PJ29</accession>
<reference evidence="9" key="1">
    <citation type="submission" date="2016-10" db="EMBL/GenBank/DDBJ databases">
        <authorList>
            <person name="Varghese N."/>
            <person name="Submissions S."/>
        </authorList>
    </citation>
    <scope>NUCLEOTIDE SEQUENCE [LARGE SCALE GENOMIC DNA]</scope>
    <source>
        <strain evidence="9">DSM 16471</strain>
    </source>
</reference>
<name>A0A1H7PJ29_9FLAO</name>
<evidence type="ECO:0000256" key="2">
    <source>
        <dbReference type="ARBA" id="ARBA00022475"/>
    </source>
</evidence>
<dbReference type="STRING" id="228957.SAMN04488008_103460"/>
<organism evidence="8 9">
    <name type="scientific">Maribacter orientalis</name>
    <dbReference type="NCBI Taxonomy" id="228957"/>
    <lineage>
        <taxon>Bacteria</taxon>
        <taxon>Pseudomonadati</taxon>
        <taxon>Bacteroidota</taxon>
        <taxon>Flavobacteriia</taxon>
        <taxon>Flavobacteriales</taxon>
        <taxon>Flavobacteriaceae</taxon>
        <taxon>Maribacter</taxon>
    </lineage>
</organism>
<keyword evidence="9" id="KW-1185">Reference proteome</keyword>
<dbReference type="GO" id="GO:0005886">
    <property type="term" value="C:plasma membrane"/>
    <property type="evidence" value="ECO:0007669"/>
    <property type="project" value="UniProtKB-SubCell"/>
</dbReference>
<evidence type="ECO:0000256" key="3">
    <source>
        <dbReference type="ARBA" id="ARBA00022692"/>
    </source>
</evidence>